<keyword evidence="1" id="KW-0175">Coiled coil</keyword>
<sequence length="254" mass="27356">MDTFCVVEKSIQELKAKLFEEERERKSAVVALDSAKRQAKGQRVLLRSAEDQLASSKEQIIALTKKLEEVQKAKNLAEKAKEEAEKARDVAEQQGYDIGVAETEDALRAEVSGAGVEASSVLRKAKNIYYPPAIHATSLNGHSANTQPEVAELTKSSSDVVPLSSSSPQRVVEQPGSSEKESETNKEVVPDTTLPSAAPQDPIKDKEAPRMEIVLTSLPLPSKGDPKGSDQGSTEAAAQHSKAPPHGKIVLKKK</sequence>
<feature type="compositionally biased region" description="Low complexity" evidence="2">
    <location>
        <begin position="156"/>
        <end position="168"/>
    </location>
</feature>
<dbReference type="Proteomes" id="UP001459277">
    <property type="component" value="Unassembled WGS sequence"/>
</dbReference>
<feature type="compositionally biased region" description="Basic residues" evidence="2">
    <location>
        <begin position="243"/>
        <end position="254"/>
    </location>
</feature>
<evidence type="ECO:0000313" key="4">
    <source>
        <dbReference type="Proteomes" id="UP001459277"/>
    </source>
</evidence>
<proteinExistence type="predicted"/>
<evidence type="ECO:0000256" key="1">
    <source>
        <dbReference type="SAM" id="Coils"/>
    </source>
</evidence>
<accession>A0AAW2CU44</accession>
<gene>
    <name evidence="3" type="ORF">SO802_014814</name>
</gene>
<dbReference type="AlphaFoldDB" id="A0AAW2CU44"/>
<evidence type="ECO:0000256" key="2">
    <source>
        <dbReference type="SAM" id="MobiDB-lite"/>
    </source>
</evidence>
<reference evidence="3 4" key="1">
    <citation type="submission" date="2024-01" db="EMBL/GenBank/DDBJ databases">
        <title>A telomere-to-telomere, gap-free genome of sweet tea (Lithocarpus litseifolius).</title>
        <authorList>
            <person name="Zhou J."/>
        </authorList>
    </citation>
    <scope>NUCLEOTIDE SEQUENCE [LARGE SCALE GENOMIC DNA]</scope>
    <source>
        <strain evidence="3">Zhou-2022a</strain>
        <tissue evidence="3">Leaf</tissue>
    </source>
</reference>
<feature type="coiled-coil region" evidence="1">
    <location>
        <begin position="11"/>
        <end position="94"/>
    </location>
</feature>
<dbReference type="EMBL" id="JAZDWU010000005">
    <property type="protein sequence ID" value="KAL0001033.1"/>
    <property type="molecule type" value="Genomic_DNA"/>
</dbReference>
<protein>
    <submittedName>
        <fullName evidence="3">Uncharacterized protein</fullName>
    </submittedName>
</protein>
<evidence type="ECO:0000313" key="3">
    <source>
        <dbReference type="EMBL" id="KAL0001033.1"/>
    </source>
</evidence>
<feature type="compositionally biased region" description="Polar residues" evidence="2">
    <location>
        <begin position="137"/>
        <end position="148"/>
    </location>
</feature>
<comment type="caution">
    <text evidence="3">The sequence shown here is derived from an EMBL/GenBank/DDBJ whole genome shotgun (WGS) entry which is preliminary data.</text>
</comment>
<feature type="compositionally biased region" description="Basic and acidic residues" evidence="2">
    <location>
        <begin position="178"/>
        <end position="189"/>
    </location>
</feature>
<feature type="region of interest" description="Disordered" evidence="2">
    <location>
        <begin position="136"/>
        <end position="254"/>
    </location>
</feature>
<name>A0AAW2CU44_9ROSI</name>
<keyword evidence="4" id="KW-1185">Reference proteome</keyword>
<organism evidence="3 4">
    <name type="scientific">Lithocarpus litseifolius</name>
    <dbReference type="NCBI Taxonomy" id="425828"/>
    <lineage>
        <taxon>Eukaryota</taxon>
        <taxon>Viridiplantae</taxon>
        <taxon>Streptophyta</taxon>
        <taxon>Embryophyta</taxon>
        <taxon>Tracheophyta</taxon>
        <taxon>Spermatophyta</taxon>
        <taxon>Magnoliopsida</taxon>
        <taxon>eudicotyledons</taxon>
        <taxon>Gunneridae</taxon>
        <taxon>Pentapetalae</taxon>
        <taxon>rosids</taxon>
        <taxon>fabids</taxon>
        <taxon>Fagales</taxon>
        <taxon>Fagaceae</taxon>
        <taxon>Lithocarpus</taxon>
    </lineage>
</organism>